<proteinExistence type="inferred from homology"/>
<evidence type="ECO:0000313" key="7">
    <source>
        <dbReference type="EMBL" id="KAG7110013.1"/>
    </source>
</evidence>
<dbReference type="AlphaFoldDB" id="A0A0G4LZF4"/>
<keyword evidence="3" id="KW-0677">Repeat</keyword>
<dbReference type="GO" id="GO:0005774">
    <property type="term" value="C:vacuolar membrane"/>
    <property type="evidence" value="ECO:0007669"/>
    <property type="project" value="UniProtKB-SubCell"/>
</dbReference>
<dbReference type="Proteomes" id="UP000689129">
    <property type="component" value="Unassembled WGS sequence"/>
</dbReference>
<dbReference type="OrthoDB" id="1667587at2759"/>
<dbReference type="EMBL" id="JAEMWZ010000616">
    <property type="protein sequence ID" value="KAG7110013.1"/>
    <property type="molecule type" value="Genomic_DNA"/>
</dbReference>
<accession>A0A0G4LZF4</accession>
<evidence type="ECO:0000256" key="1">
    <source>
        <dbReference type="ARBA" id="ARBA00004148"/>
    </source>
</evidence>
<dbReference type="EMBL" id="CVQI01020002">
    <property type="protein sequence ID" value="CRK27379.1"/>
    <property type="molecule type" value="Genomic_DNA"/>
</dbReference>
<evidence type="ECO:0000313" key="6">
    <source>
        <dbReference type="EMBL" id="CRK27379.1"/>
    </source>
</evidence>
<reference evidence="8" key="2">
    <citation type="submission" date="2015-05" db="EMBL/GenBank/DDBJ databases">
        <authorList>
            <person name="Fogelqvist Johan"/>
        </authorList>
    </citation>
    <scope>NUCLEOTIDE SEQUENCE [LARGE SCALE GENOMIC DNA]</scope>
</reference>
<evidence type="ECO:0000313" key="8">
    <source>
        <dbReference type="Proteomes" id="UP000045706"/>
    </source>
</evidence>
<dbReference type="Pfam" id="PF21032">
    <property type="entry name" value="PROPPIN"/>
    <property type="match status" value="1"/>
</dbReference>
<reference evidence="6" key="1">
    <citation type="submission" date="2015-05" db="EMBL/GenBank/DDBJ databases">
        <authorList>
            <person name="Wang D.B."/>
            <person name="Wang M."/>
        </authorList>
    </citation>
    <scope>NUCLEOTIDE SEQUENCE [LARGE SCALE GENOMIC DNA]</scope>
    <source>
        <strain evidence="6">VL2</strain>
    </source>
</reference>
<protein>
    <submittedName>
        <fullName evidence="7">SVP1-like protein 2 like</fullName>
    </submittedName>
</protein>
<comment type="subcellular location">
    <subcellularLocation>
        <location evidence="1">Vacuole membrane</location>
        <topology evidence="1">Peripheral membrane protein</topology>
    </subcellularLocation>
</comment>
<evidence type="ECO:0000256" key="5">
    <source>
        <dbReference type="SAM" id="MobiDB-lite"/>
    </source>
</evidence>
<dbReference type="InterPro" id="IPR048720">
    <property type="entry name" value="PROPPIN"/>
</dbReference>
<dbReference type="SMART" id="SM00320">
    <property type="entry name" value="WD40"/>
    <property type="match status" value="2"/>
</dbReference>
<dbReference type="InterPro" id="IPR036322">
    <property type="entry name" value="WD40_repeat_dom_sf"/>
</dbReference>
<name>A0A0G4LZF4_VERLO</name>
<dbReference type="Proteomes" id="UP000045706">
    <property type="component" value="Unassembled WGS sequence"/>
</dbReference>
<dbReference type="InterPro" id="IPR015943">
    <property type="entry name" value="WD40/YVTN_repeat-like_dom_sf"/>
</dbReference>
<dbReference type="PANTHER" id="PTHR11227">
    <property type="entry name" value="WD-REPEAT PROTEIN INTERACTING WITH PHOSPHOINOSIDES WIPI -RELATED"/>
    <property type="match status" value="1"/>
</dbReference>
<organism evidence="6 8">
    <name type="scientific">Verticillium longisporum</name>
    <name type="common">Verticillium dahliae var. longisporum</name>
    <dbReference type="NCBI Taxonomy" id="100787"/>
    <lineage>
        <taxon>Eukaryota</taxon>
        <taxon>Fungi</taxon>
        <taxon>Dikarya</taxon>
        <taxon>Ascomycota</taxon>
        <taxon>Pezizomycotina</taxon>
        <taxon>Sordariomycetes</taxon>
        <taxon>Hypocreomycetidae</taxon>
        <taxon>Glomerellales</taxon>
        <taxon>Plectosphaerellaceae</taxon>
        <taxon>Verticillium</taxon>
    </lineage>
</organism>
<reference evidence="7" key="3">
    <citation type="journal article" date="2021" name="Mol. Plant Pathol.">
        <title>A 20-kb lineage-specific genomic region tames virulence in pathogenic amphidiploid Verticillium longisporum.</title>
        <authorList>
            <person name="Harting R."/>
            <person name="Starke J."/>
            <person name="Kusch H."/>
            <person name="Poggeler S."/>
            <person name="Maurus I."/>
            <person name="Schluter R."/>
            <person name="Landesfeind M."/>
            <person name="Bulla I."/>
            <person name="Nowrousian M."/>
            <person name="de Jonge R."/>
            <person name="Stahlhut G."/>
            <person name="Hoff K.J."/>
            <person name="Asshauer K.P."/>
            <person name="Thurmer A."/>
            <person name="Stanke M."/>
            <person name="Daniel R."/>
            <person name="Morgenstern B."/>
            <person name="Thomma B.P.H.J."/>
            <person name="Kronstad J.W."/>
            <person name="Braus-Stromeyer S.A."/>
            <person name="Braus G.H."/>
        </authorList>
    </citation>
    <scope>NUCLEOTIDE SEQUENCE</scope>
    <source>
        <strain evidence="7">Vl32</strain>
    </source>
</reference>
<gene>
    <name evidence="6" type="ORF">BN1723_013959</name>
    <name evidence="7" type="ORF">HYQ45_017732</name>
</gene>
<evidence type="ECO:0000256" key="3">
    <source>
        <dbReference type="ARBA" id="ARBA00022737"/>
    </source>
</evidence>
<comment type="similarity">
    <text evidence="4">Belongs to the WD repeat PROPPIN family.</text>
</comment>
<dbReference type="Gene3D" id="2.130.10.10">
    <property type="entry name" value="YVTN repeat-like/Quinoprotein amine dehydrogenase"/>
    <property type="match status" value="1"/>
</dbReference>
<dbReference type="SUPFAM" id="SSF50978">
    <property type="entry name" value="WD40 repeat-like"/>
    <property type="match status" value="1"/>
</dbReference>
<feature type="region of interest" description="Disordered" evidence="5">
    <location>
        <begin position="264"/>
        <end position="283"/>
    </location>
</feature>
<dbReference type="InterPro" id="IPR001680">
    <property type="entry name" value="WD40_rpt"/>
</dbReference>
<keyword evidence="2" id="KW-0853">WD repeat</keyword>
<sequence>MYTRPPIETAVPTEVLSVSFNNSASHFTLGLDTGYAVFVTETCSPRSIKNVQGPIGLVEMLDLTNYVALVARGTHSHFAQNKVVIWDDQNNKKGMHISLVQPIRGVLLGPLLGQRHVVIVLQDSIRLHTFNKKPEFVTQYETTYNPLGLCCMSDRLLALPGNTSGHVQLVDRAIKTVNIIPAHNSALRALQMSRDGELLATASDKGTLIRIWSTKTRARVAELRRGVDPSTIFHLAFNPSGTMLACTSDKSTLHIFDVPHPNLNMAPASDQDGESSTSKDDKGKWGFLGKVPFMPRVFSDTYSFASAMFESREDLVSSMSKPQQGVIGWIDDNTVVVVGAGRDSKWEKFVIRKPHETPDGKRDCVREGWKRCLGGTR</sequence>
<evidence type="ECO:0000256" key="2">
    <source>
        <dbReference type="ARBA" id="ARBA00022574"/>
    </source>
</evidence>
<evidence type="ECO:0000256" key="4">
    <source>
        <dbReference type="ARBA" id="ARBA00025740"/>
    </source>
</evidence>